<feature type="transmembrane region" description="Helical" evidence="2">
    <location>
        <begin position="45"/>
        <end position="63"/>
    </location>
</feature>
<protein>
    <submittedName>
        <fullName evidence="3">Uncharacterized protein</fullName>
    </submittedName>
</protein>
<keyword evidence="4" id="KW-1185">Reference proteome</keyword>
<dbReference type="AlphaFoldDB" id="A0A1H8V714"/>
<feature type="compositionally biased region" description="Basic and acidic residues" evidence="1">
    <location>
        <begin position="15"/>
        <end position="37"/>
    </location>
</feature>
<dbReference type="EMBL" id="FODT01000008">
    <property type="protein sequence ID" value="SEP11235.1"/>
    <property type="molecule type" value="Genomic_DNA"/>
</dbReference>
<proteinExistence type="predicted"/>
<keyword evidence="2" id="KW-0472">Membrane</keyword>
<dbReference type="Proteomes" id="UP000199615">
    <property type="component" value="Unassembled WGS sequence"/>
</dbReference>
<reference evidence="4" key="1">
    <citation type="submission" date="2016-10" db="EMBL/GenBank/DDBJ databases">
        <authorList>
            <person name="Varghese N."/>
            <person name="Submissions S."/>
        </authorList>
    </citation>
    <scope>NUCLEOTIDE SEQUENCE [LARGE SCALE GENOMIC DNA]</scope>
    <source>
        <strain evidence="4">DSM 123</strain>
    </source>
</reference>
<feature type="region of interest" description="Disordered" evidence="1">
    <location>
        <begin position="65"/>
        <end position="143"/>
    </location>
</feature>
<name>A0A1H8V714_9BRAD</name>
<keyword evidence="2" id="KW-1133">Transmembrane helix</keyword>
<organism evidence="3 4">
    <name type="scientific">Rhodopseudomonas pseudopalustris</name>
    <dbReference type="NCBI Taxonomy" id="1513892"/>
    <lineage>
        <taxon>Bacteria</taxon>
        <taxon>Pseudomonadati</taxon>
        <taxon>Pseudomonadota</taxon>
        <taxon>Alphaproteobacteria</taxon>
        <taxon>Hyphomicrobiales</taxon>
        <taxon>Nitrobacteraceae</taxon>
        <taxon>Rhodopseudomonas</taxon>
    </lineage>
</organism>
<keyword evidence="2" id="KW-0812">Transmembrane</keyword>
<feature type="compositionally biased region" description="Polar residues" evidence="1">
    <location>
        <begin position="1"/>
        <end position="10"/>
    </location>
</feature>
<accession>A0A1H8V714</accession>
<evidence type="ECO:0000313" key="4">
    <source>
        <dbReference type="Proteomes" id="UP000199615"/>
    </source>
</evidence>
<feature type="compositionally biased region" description="Polar residues" evidence="1">
    <location>
        <begin position="65"/>
        <end position="94"/>
    </location>
</feature>
<evidence type="ECO:0000313" key="3">
    <source>
        <dbReference type="EMBL" id="SEP11235.1"/>
    </source>
</evidence>
<evidence type="ECO:0000256" key="1">
    <source>
        <dbReference type="SAM" id="MobiDB-lite"/>
    </source>
</evidence>
<sequence>MAQSNLNDPYQSRMPMDDPRAAPRLDSDLQADPERRAGPMTGGRIAAFAVAIILVFGAVFYGMNSTSTDPGAPAISTTQNSPDNAANQTAQSSPPTAPGARDITPRNNAEPGTTTGAAPSRGNAAPPVSAPTGSTAAPSGAGK</sequence>
<feature type="compositionally biased region" description="Polar residues" evidence="1">
    <location>
        <begin position="105"/>
        <end position="117"/>
    </location>
</feature>
<evidence type="ECO:0000256" key="2">
    <source>
        <dbReference type="SAM" id="Phobius"/>
    </source>
</evidence>
<gene>
    <name evidence="3" type="ORF">SAMN05444123_10890</name>
</gene>
<feature type="region of interest" description="Disordered" evidence="1">
    <location>
        <begin position="1"/>
        <end position="40"/>
    </location>
</feature>
<dbReference type="RefSeq" id="WP_011503517.1">
    <property type="nucleotide sequence ID" value="NZ_FODT01000008.1"/>
</dbReference>